<dbReference type="AlphaFoldDB" id="A0A0F0L6E8"/>
<accession>A0A0F0L6E8</accession>
<evidence type="ECO:0000259" key="2">
    <source>
        <dbReference type="Pfam" id="PF22599"/>
    </source>
</evidence>
<evidence type="ECO:0000313" key="3">
    <source>
        <dbReference type="EMBL" id="KJL28708.1"/>
    </source>
</evidence>
<keyword evidence="1" id="KW-0812">Transmembrane</keyword>
<dbReference type="RefSeq" id="WP_045279548.1">
    <property type="nucleotide sequence ID" value="NZ_JYIW01000025.1"/>
</dbReference>
<evidence type="ECO:0000256" key="1">
    <source>
        <dbReference type="SAM" id="Phobius"/>
    </source>
</evidence>
<organism evidence="3 4">
    <name type="scientific">Microbacterium oxydans</name>
    <dbReference type="NCBI Taxonomy" id="82380"/>
    <lineage>
        <taxon>Bacteria</taxon>
        <taxon>Bacillati</taxon>
        <taxon>Actinomycetota</taxon>
        <taxon>Actinomycetes</taxon>
        <taxon>Micrococcales</taxon>
        <taxon>Microbacteriaceae</taxon>
        <taxon>Microbacterium</taxon>
    </lineage>
</organism>
<name>A0A0F0L6E8_9MICO</name>
<protein>
    <submittedName>
        <fullName evidence="3">Protein translocase subunit SecD</fullName>
    </submittedName>
</protein>
<dbReference type="InterPro" id="IPR054384">
    <property type="entry name" value="SecDF_P1_head"/>
</dbReference>
<dbReference type="EMBL" id="JYIW01000025">
    <property type="protein sequence ID" value="KJL28708.1"/>
    <property type="molecule type" value="Genomic_DNA"/>
</dbReference>
<gene>
    <name evidence="3" type="primary">secD_1</name>
    <name evidence="3" type="ORF">RS83_02187</name>
</gene>
<dbReference type="Gene3D" id="3.30.1360.200">
    <property type="match status" value="1"/>
</dbReference>
<sequence>MSYQRPDTEPRTSGLSIASLVLAVLLPILGLVLALVARSKAKREGGPTLVATVAIVAGAVLSLVWTLLIALFIWAGATLFTVATSDDPSEPAPPAPGDSIVLEVSADGELDDETLTAARSLVELQAANAGLDLADAVVDDDTVIVTFAEGTTDTLIEEFTTSLTSPLTDGFYAVDEVRPGSGGGDTAVSCADLPFGSATTGGQTLACDDADQTQYVFDSGPRMSGTDISEVALSGDAVSVVLSADGAQELADWTAEIAPLGTAQIAIVDLSGVITAPVVMSAITGGEFQISGGGSGNLQALTDRLRVLGAGVTFSIER</sequence>
<feature type="transmembrane region" description="Helical" evidence="1">
    <location>
        <begin position="15"/>
        <end position="37"/>
    </location>
</feature>
<proteinExistence type="predicted"/>
<dbReference type="Proteomes" id="UP000033640">
    <property type="component" value="Unassembled WGS sequence"/>
</dbReference>
<feature type="transmembrane region" description="Helical" evidence="1">
    <location>
        <begin position="49"/>
        <end position="75"/>
    </location>
</feature>
<reference evidence="3 4" key="1">
    <citation type="submission" date="2015-02" db="EMBL/GenBank/DDBJ databases">
        <title>Draft genome sequences of ten Microbacterium spp. with emphasis on heavy metal contaminated environments.</title>
        <authorList>
            <person name="Corretto E."/>
        </authorList>
    </citation>
    <scope>NUCLEOTIDE SEQUENCE [LARGE SCALE GENOMIC DNA]</scope>
    <source>
        <strain evidence="3 4">BEL4b</strain>
    </source>
</reference>
<dbReference type="PATRIC" id="fig|82380.11.peg.2220"/>
<evidence type="ECO:0000313" key="4">
    <source>
        <dbReference type="Proteomes" id="UP000033640"/>
    </source>
</evidence>
<keyword evidence="1" id="KW-1133">Transmembrane helix</keyword>
<dbReference type="Pfam" id="PF22599">
    <property type="entry name" value="SecDF_P1_head"/>
    <property type="match status" value="1"/>
</dbReference>
<comment type="caution">
    <text evidence="3">The sequence shown here is derived from an EMBL/GenBank/DDBJ whole genome shotgun (WGS) entry which is preliminary data.</text>
</comment>
<dbReference type="OrthoDB" id="5069159at2"/>
<feature type="domain" description="SecDF P1 head subdomain" evidence="2">
    <location>
        <begin position="208"/>
        <end position="295"/>
    </location>
</feature>
<keyword evidence="1" id="KW-0472">Membrane</keyword>